<dbReference type="EMBL" id="GBXM01021028">
    <property type="protein sequence ID" value="JAH87549.1"/>
    <property type="molecule type" value="Transcribed_RNA"/>
</dbReference>
<reference evidence="1" key="1">
    <citation type="submission" date="2014-11" db="EMBL/GenBank/DDBJ databases">
        <authorList>
            <person name="Amaro Gonzalez C."/>
        </authorList>
    </citation>
    <scope>NUCLEOTIDE SEQUENCE</scope>
</reference>
<dbReference type="AlphaFoldDB" id="A0A0E9WAX6"/>
<evidence type="ECO:0000313" key="1">
    <source>
        <dbReference type="EMBL" id="JAH87549.1"/>
    </source>
</evidence>
<reference evidence="1" key="2">
    <citation type="journal article" date="2015" name="Fish Shellfish Immunol.">
        <title>Early steps in the European eel (Anguilla anguilla)-Vibrio vulnificus interaction in the gills: Role of the RtxA13 toxin.</title>
        <authorList>
            <person name="Callol A."/>
            <person name="Pajuelo D."/>
            <person name="Ebbesson L."/>
            <person name="Teles M."/>
            <person name="MacKenzie S."/>
            <person name="Amaro C."/>
        </authorList>
    </citation>
    <scope>NUCLEOTIDE SEQUENCE</scope>
</reference>
<accession>A0A0E9WAX6</accession>
<protein>
    <submittedName>
        <fullName evidence="1">Uncharacterized protein</fullName>
    </submittedName>
</protein>
<proteinExistence type="predicted"/>
<organism evidence="1">
    <name type="scientific">Anguilla anguilla</name>
    <name type="common">European freshwater eel</name>
    <name type="synonym">Muraena anguilla</name>
    <dbReference type="NCBI Taxonomy" id="7936"/>
    <lineage>
        <taxon>Eukaryota</taxon>
        <taxon>Metazoa</taxon>
        <taxon>Chordata</taxon>
        <taxon>Craniata</taxon>
        <taxon>Vertebrata</taxon>
        <taxon>Euteleostomi</taxon>
        <taxon>Actinopterygii</taxon>
        <taxon>Neopterygii</taxon>
        <taxon>Teleostei</taxon>
        <taxon>Anguilliformes</taxon>
        <taxon>Anguillidae</taxon>
        <taxon>Anguilla</taxon>
    </lineage>
</organism>
<sequence>MQGVRTRCSRFFKLKMKTEIIRIKVQCIIGVAARSSGCSLIPAPQQMWLCAARASLK</sequence>
<name>A0A0E9WAX6_ANGAN</name>